<evidence type="ECO:0000313" key="4">
    <source>
        <dbReference type="Proteomes" id="UP000001822"/>
    </source>
</evidence>
<sequence>MKIGLLSDTHSYIDDTILNYFKECDEIWHAGDFGNIGVYDKLNAFKPTLGVYGNIDGQDVRIVLKEDLIFEREGATIYMTHIGGSPGKYSPRVKKVIAAHKPTIFICGHSHILRVVSDPMYGGMLYLNPGAAGKEGFHKMRTLLRFELVAGKVINMQVIELGLRGK</sequence>
<evidence type="ECO:0000313" key="3">
    <source>
        <dbReference type="EMBL" id="ABG59924.1"/>
    </source>
</evidence>
<accession>A0A6N4SU82</accession>
<dbReference type="EMBL" id="CP000383">
    <property type="protein sequence ID" value="ABG59924.1"/>
    <property type="molecule type" value="Genomic_DNA"/>
</dbReference>
<dbReference type="OrthoDB" id="9785951at2"/>
<comment type="similarity">
    <text evidence="1">Belongs to the metallophosphoesterase superfamily. YfcE family.</text>
</comment>
<gene>
    <name evidence="3" type="ordered locus">CHU_2672</name>
</gene>
<dbReference type="KEGG" id="chu:CHU_2672"/>
<dbReference type="RefSeq" id="WP_011586034.1">
    <property type="nucleotide sequence ID" value="NC_008255.1"/>
</dbReference>
<organism evidence="3 4">
    <name type="scientific">Cytophaga hutchinsonii (strain ATCC 33406 / DSM 1761 / CIP 103989 / NBRC 15051 / NCIMB 9469 / D465)</name>
    <dbReference type="NCBI Taxonomy" id="269798"/>
    <lineage>
        <taxon>Bacteria</taxon>
        <taxon>Pseudomonadati</taxon>
        <taxon>Bacteroidota</taxon>
        <taxon>Cytophagia</taxon>
        <taxon>Cytophagales</taxon>
        <taxon>Cytophagaceae</taxon>
        <taxon>Cytophaga</taxon>
    </lineage>
</organism>
<dbReference type="InterPro" id="IPR024654">
    <property type="entry name" value="Calcineurin-like_PHP_lpxH"/>
</dbReference>
<keyword evidence="4" id="KW-1185">Reference proteome</keyword>
<reference evidence="3 4" key="1">
    <citation type="journal article" date="2007" name="Appl. Environ. Microbiol.">
        <title>Genome sequence of the cellulolytic gliding bacterium Cytophaga hutchinsonii.</title>
        <authorList>
            <person name="Xie G."/>
            <person name="Bruce D.C."/>
            <person name="Challacombe J.F."/>
            <person name="Chertkov O."/>
            <person name="Detter J.C."/>
            <person name="Gilna P."/>
            <person name="Han C.S."/>
            <person name="Lucas S."/>
            <person name="Misra M."/>
            <person name="Myers G.L."/>
            <person name="Richardson P."/>
            <person name="Tapia R."/>
            <person name="Thayer N."/>
            <person name="Thompson L.S."/>
            <person name="Brettin T.S."/>
            <person name="Henrissat B."/>
            <person name="Wilson D.B."/>
            <person name="McBride M.J."/>
        </authorList>
    </citation>
    <scope>NUCLEOTIDE SEQUENCE [LARGE SCALE GENOMIC DNA]</scope>
    <source>
        <strain evidence="4">ATCC 33406 / DSM 1761 / CIP 103989 / NBRC 15051 / NCIMB 9469 / D465</strain>
    </source>
</reference>
<dbReference type="Proteomes" id="UP000001822">
    <property type="component" value="Chromosome"/>
</dbReference>
<protein>
    <recommendedName>
        <fullName evidence="2">Calcineurin-like phosphoesterase domain-containing protein</fullName>
    </recommendedName>
</protein>
<name>A0A6N4SU82_CYTH3</name>
<dbReference type="SUPFAM" id="SSF56300">
    <property type="entry name" value="Metallo-dependent phosphatases"/>
    <property type="match status" value="1"/>
</dbReference>
<dbReference type="AlphaFoldDB" id="A0A6N4SU82"/>
<proteinExistence type="inferred from homology"/>
<evidence type="ECO:0000256" key="1">
    <source>
        <dbReference type="ARBA" id="ARBA00008950"/>
    </source>
</evidence>
<dbReference type="Gene3D" id="3.60.21.10">
    <property type="match status" value="1"/>
</dbReference>
<feature type="domain" description="Calcineurin-like phosphoesterase" evidence="2">
    <location>
        <begin position="1"/>
        <end position="148"/>
    </location>
</feature>
<dbReference type="InterPro" id="IPR029052">
    <property type="entry name" value="Metallo-depent_PP-like"/>
</dbReference>
<evidence type="ECO:0000259" key="2">
    <source>
        <dbReference type="Pfam" id="PF12850"/>
    </source>
</evidence>
<dbReference type="Pfam" id="PF12850">
    <property type="entry name" value="Metallophos_2"/>
    <property type="match status" value="1"/>
</dbReference>